<dbReference type="RefSeq" id="WP_119931670.1">
    <property type="nucleotide sequence ID" value="NZ_QZEY01000029.1"/>
</dbReference>
<reference evidence="2 3" key="1">
    <citation type="submission" date="2018-09" db="EMBL/GenBank/DDBJ databases">
        <title>YIM 75507 draft genome.</title>
        <authorList>
            <person name="Tang S."/>
            <person name="Feng Y."/>
        </authorList>
    </citation>
    <scope>NUCLEOTIDE SEQUENCE [LARGE SCALE GENOMIC DNA]</scope>
    <source>
        <strain evidence="2 3">YIM 75507</strain>
    </source>
</reference>
<feature type="signal peptide" evidence="1">
    <location>
        <begin position="1"/>
        <end position="30"/>
    </location>
</feature>
<gene>
    <name evidence="2" type="ORF">D5H75_39020</name>
</gene>
<sequence length="279" mass="28944">MSRIRRRLAAALAAPLALALVTATPGTASARSAAATIPSFDFADCPQLPAGADPFSWQCNQIIVSSGTMKLGKVEQPISKPMSITYATGFDPGVPGVEFIFGKLRAEKMKVPGGLIGVPGSDPIDLTSVYALPKYAGHLSFPDGGFNARLWLRVQLINPLLRSTCHIGTTSNPIKLNLTMVGDAEVVSEDPVVLKLTVQDNTFAVPGASGCGLFNGGLLDKTVNLRAGIPSPSGSNSANFTQFVSFKTYSDIPAAARVAPQSATADEQAEAAAAAAAEQ</sequence>
<evidence type="ECO:0000313" key="3">
    <source>
        <dbReference type="Proteomes" id="UP000265768"/>
    </source>
</evidence>
<evidence type="ECO:0000256" key="1">
    <source>
        <dbReference type="SAM" id="SignalP"/>
    </source>
</evidence>
<dbReference type="EMBL" id="QZEY01000029">
    <property type="protein sequence ID" value="RJL20666.1"/>
    <property type="molecule type" value="Genomic_DNA"/>
</dbReference>
<keyword evidence="1" id="KW-0732">Signal</keyword>
<dbReference type="OrthoDB" id="4461339at2"/>
<dbReference type="Proteomes" id="UP000265768">
    <property type="component" value="Unassembled WGS sequence"/>
</dbReference>
<name>A0A3A4A264_9ACTN</name>
<dbReference type="AlphaFoldDB" id="A0A3A4A264"/>
<accession>A0A3A4A264</accession>
<organism evidence="2 3">
    <name type="scientific">Bailinhaonella thermotolerans</name>
    <dbReference type="NCBI Taxonomy" id="1070861"/>
    <lineage>
        <taxon>Bacteria</taxon>
        <taxon>Bacillati</taxon>
        <taxon>Actinomycetota</taxon>
        <taxon>Actinomycetes</taxon>
        <taxon>Streptosporangiales</taxon>
        <taxon>Streptosporangiaceae</taxon>
        <taxon>Bailinhaonella</taxon>
    </lineage>
</organism>
<proteinExistence type="predicted"/>
<feature type="chain" id="PRO_5017462833" description="Secreted protein" evidence="1">
    <location>
        <begin position="31"/>
        <end position="279"/>
    </location>
</feature>
<protein>
    <recommendedName>
        <fullName evidence="4">Secreted protein</fullName>
    </recommendedName>
</protein>
<evidence type="ECO:0008006" key="4">
    <source>
        <dbReference type="Google" id="ProtNLM"/>
    </source>
</evidence>
<evidence type="ECO:0000313" key="2">
    <source>
        <dbReference type="EMBL" id="RJL20666.1"/>
    </source>
</evidence>
<keyword evidence="3" id="KW-1185">Reference proteome</keyword>
<comment type="caution">
    <text evidence="2">The sequence shown here is derived from an EMBL/GenBank/DDBJ whole genome shotgun (WGS) entry which is preliminary data.</text>
</comment>